<dbReference type="AlphaFoldDB" id="A0A8S9JRD7"/>
<gene>
    <name evidence="1" type="ORF">F2Q70_00034455</name>
</gene>
<comment type="caution">
    <text evidence="1">The sequence shown here is derived from an EMBL/GenBank/DDBJ whole genome shotgun (WGS) entry which is preliminary data.</text>
</comment>
<dbReference type="EMBL" id="QGKY02000246">
    <property type="protein sequence ID" value="KAF2584715.1"/>
    <property type="molecule type" value="Genomic_DNA"/>
</dbReference>
<sequence>MAASPVKWDALPVTLGSLRCGSVVVVVSRRDGSGFALVLALLMPITRTRFITSTKVSLVDLRQHDLSSGGL</sequence>
<organism evidence="1">
    <name type="scientific">Brassica cretica</name>
    <name type="common">Mustard</name>
    <dbReference type="NCBI Taxonomy" id="69181"/>
    <lineage>
        <taxon>Eukaryota</taxon>
        <taxon>Viridiplantae</taxon>
        <taxon>Streptophyta</taxon>
        <taxon>Embryophyta</taxon>
        <taxon>Tracheophyta</taxon>
        <taxon>Spermatophyta</taxon>
        <taxon>Magnoliopsida</taxon>
        <taxon>eudicotyledons</taxon>
        <taxon>Gunneridae</taxon>
        <taxon>Pentapetalae</taxon>
        <taxon>rosids</taxon>
        <taxon>malvids</taxon>
        <taxon>Brassicales</taxon>
        <taxon>Brassicaceae</taxon>
        <taxon>Brassiceae</taxon>
        <taxon>Brassica</taxon>
    </lineage>
</organism>
<evidence type="ECO:0000313" key="1">
    <source>
        <dbReference type="EMBL" id="KAF2584715.1"/>
    </source>
</evidence>
<proteinExistence type="predicted"/>
<protein>
    <submittedName>
        <fullName evidence="1">Uncharacterized protein</fullName>
    </submittedName>
</protein>
<reference evidence="1" key="1">
    <citation type="submission" date="2019-12" db="EMBL/GenBank/DDBJ databases">
        <title>Genome sequencing and annotation of Brassica cretica.</title>
        <authorList>
            <person name="Studholme D.J."/>
            <person name="Sarris P.F."/>
        </authorList>
    </citation>
    <scope>NUCLEOTIDE SEQUENCE</scope>
    <source>
        <strain evidence="1">PFS-102/07</strain>
        <tissue evidence="1">Leaf</tissue>
    </source>
</reference>
<name>A0A8S9JRD7_BRACR</name>
<accession>A0A8S9JRD7</accession>